<gene>
    <name evidence="2" type="ORF">E2C01_060579</name>
</gene>
<keyword evidence="3" id="KW-1185">Reference proteome</keyword>
<dbReference type="Proteomes" id="UP000324222">
    <property type="component" value="Unassembled WGS sequence"/>
</dbReference>
<feature type="region of interest" description="Disordered" evidence="1">
    <location>
        <begin position="1"/>
        <end position="40"/>
    </location>
</feature>
<evidence type="ECO:0000256" key="1">
    <source>
        <dbReference type="SAM" id="MobiDB-lite"/>
    </source>
</evidence>
<organism evidence="2 3">
    <name type="scientific">Portunus trituberculatus</name>
    <name type="common">Swimming crab</name>
    <name type="synonym">Neptunus trituberculatus</name>
    <dbReference type="NCBI Taxonomy" id="210409"/>
    <lineage>
        <taxon>Eukaryota</taxon>
        <taxon>Metazoa</taxon>
        <taxon>Ecdysozoa</taxon>
        <taxon>Arthropoda</taxon>
        <taxon>Crustacea</taxon>
        <taxon>Multicrustacea</taxon>
        <taxon>Malacostraca</taxon>
        <taxon>Eumalacostraca</taxon>
        <taxon>Eucarida</taxon>
        <taxon>Decapoda</taxon>
        <taxon>Pleocyemata</taxon>
        <taxon>Brachyura</taxon>
        <taxon>Eubrachyura</taxon>
        <taxon>Portunoidea</taxon>
        <taxon>Portunidae</taxon>
        <taxon>Portuninae</taxon>
        <taxon>Portunus</taxon>
    </lineage>
</organism>
<accession>A0A5B7H8H4</accession>
<comment type="caution">
    <text evidence="2">The sequence shown here is derived from an EMBL/GenBank/DDBJ whole genome shotgun (WGS) entry which is preliminary data.</text>
</comment>
<dbReference type="EMBL" id="VSRR010024744">
    <property type="protein sequence ID" value="MPC66433.1"/>
    <property type="molecule type" value="Genomic_DNA"/>
</dbReference>
<evidence type="ECO:0000313" key="3">
    <source>
        <dbReference type="Proteomes" id="UP000324222"/>
    </source>
</evidence>
<dbReference type="AlphaFoldDB" id="A0A5B7H8H4"/>
<reference evidence="2 3" key="1">
    <citation type="submission" date="2019-05" db="EMBL/GenBank/DDBJ databases">
        <title>Another draft genome of Portunus trituberculatus and its Hox gene families provides insights of decapod evolution.</title>
        <authorList>
            <person name="Jeong J.-H."/>
            <person name="Song I."/>
            <person name="Kim S."/>
            <person name="Choi T."/>
            <person name="Kim D."/>
            <person name="Ryu S."/>
            <person name="Kim W."/>
        </authorList>
    </citation>
    <scope>NUCLEOTIDE SEQUENCE [LARGE SCALE GENOMIC DNA]</scope>
    <source>
        <tissue evidence="2">Muscle</tissue>
    </source>
</reference>
<protein>
    <submittedName>
        <fullName evidence="2">Uncharacterized protein</fullName>
    </submittedName>
</protein>
<evidence type="ECO:0000313" key="2">
    <source>
        <dbReference type="EMBL" id="MPC66433.1"/>
    </source>
</evidence>
<name>A0A5B7H8H4_PORTR</name>
<proteinExistence type="predicted"/>
<sequence length="40" mass="4775">MRRRRRHPPPRFGRDLNGGQSAVGAENARRRLRWRLPPEV</sequence>